<dbReference type="NCBIfam" id="NF008841">
    <property type="entry name" value="PRK11883.1-1"/>
    <property type="match status" value="1"/>
</dbReference>
<feature type="domain" description="Amine oxidase" evidence="2">
    <location>
        <begin position="6"/>
        <end position="439"/>
    </location>
</feature>
<evidence type="ECO:0000256" key="1">
    <source>
        <dbReference type="SAM" id="MobiDB-lite"/>
    </source>
</evidence>
<dbReference type="EMBL" id="BMMH01000001">
    <property type="protein sequence ID" value="GGK94779.1"/>
    <property type="molecule type" value="Genomic_DNA"/>
</dbReference>
<protein>
    <submittedName>
        <fullName evidence="3">Protoporphyrinogen oxidase</fullName>
    </submittedName>
</protein>
<dbReference type="Proteomes" id="UP000638263">
    <property type="component" value="Unassembled WGS sequence"/>
</dbReference>
<dbReference type="Pfam" id="PF01593">
    <property type="entry name" value="Amino_oxidase"/>
    <property type="match status" value="1"/>
</dbReference>
<dbReference type="SUPFAM" id="SSF51905">
    <property type="entry name" value="FAD/NAD(P)-binding domain"/>
    <property type="match status" value="1"/>
</dbReference>
<accession>A0A917VM42</accession>
<evidence type="ECO:0000313" key="3">
    <source>
        <dbReference type="EMBL" id="GGK94779.1"/>
    </source>
</evidence>
<dbReference type="PANTHER" id="PTHR42923">
    <property type="entry name" value="PROTOPORPHYRINOGEN OXIDASE"/>
    <property type="match status" value="1"/>
</dbReference>
<dbReference type="SUPFAM" id="SSF54373">
    <property type="entry name" value="FAD-linked reductases, C-terminal domain"/>
    <property type="match status" value="1"/>
</dbReference>
<reference evidence="3" key="1">
    <citation type="journal article" date="2014" name="Int. J. Syst. Evol. Microbiol.">
        <title>Complete genome sequence of Corynebacterium casei LMG S-19264T (=DSM 44701T), isolated from a smear-ripened cheese.</title>
        <authorList>
            <consortium name="US DOE Joint Genome Institute (JGI-PGF)"/>
            <person name="Walter F."/>
            <person name="Albersmeier A."/>
            <person name="Kalinowski J."/>
            <person name="Ruckert C."/>
        </authorList>
    </citation>
    <scope>NUCLEOTIDE SEQUENCE</scope>
    <source>
        <strain evidence="3">CGMCC 4.3508</strain>
    </source>
</reference>
<evidence type="ECO:0000313" key="4">
    <source>
        <dbReference type="Proteomes" id="UP000638263"/>
    </source>
</evidence>
<organism evidence="3 4">
    <name type="scientific">Nocardia jinanensis</name>
    <dbReference type="NCBI Taxonomy" id="382504"/>
    <lineage>
        <taxon>Bacteria</taxon>
        <taxon>Bacillati</taxon>
        <taxon>Actinomycetota</taxon>
        <taxon>Actinomycetes</taxon>
        <taxon>Mycobacteriales</taxon>
        <taxon>Nocardiaceae</taxon>
        <taxon>Nocardia</taxon>
    </lineage>
</organism>
<reference evidence="3" key="2">
    <citation type="submission" date="2020-09" db="EMBL/GenBank/DDBJ databases">
        <authorList>
            <person name="Sun Q."/>
            <person name="Zhou Y."/>
        </authorList>
    </citation>
    <scope>NUCLEOTIDE SEQUENCE</scope>
    <source>
        <strain evidence="3">CGMCC 4.3508</strain>
    </source>
</reference>
<name>A0A917VM42_9NOCA</name>
<dbReference type="InterPro" id="IPR036188">
    <property type="entry name" value="FAD/NAD-bd_sf"/>
</dbReference>
<dbReference type="InterPro" id="IPR002937">
    <property type="entry name" value="Amino_oxidase"/>
</dbReference>
<sequence>MVGGGISGLVAAYRLRRSLGESAAITVADIRDRIGGVLRTSEIAGEPFDLGAEAFVGRRPEVPELLRELGIADQLVHPAGLRPLIWSGGRTHPLPGRTLMGIPATAAAVAGLVDAETVARIAAEPERPLTWRPGTDTDVHSLVADRFGEQTVARSVDPLLGGVYAGSARSIGVRAALPTLAAALDGGAESLTEAVSAVLPPPSDAPVFGALRDGYGALLAALAAHTAAVTVQETAITGLRRVSGGWAVDPIGEFEAVVLATPAPVTARLLVDIAPAAANAAAGIELSSSALVALELPKDTALPPNSGVLVATGEPLRAKAFTLSSRKWAHLAARGTALVRVSFGRFGDDAVLGLSDAELIDAATADLATVTGAPIIPRSAIVQRWPGGLAQYAPGHTERIAEIESALAGFDDLAVTGAYLHGVGVPACVAAATRAAARIAAAGTTASARRPSHGVAEVVGRVPDGPAPPRR</sequence>
<comment type="caution">
    <text evidence="3">The sequence shown here is derived from an EMBL/GenBank/DDBJ whole genome shotgun (WGS) entry which is preliminary data.</text>
</comment>
<dbReference type="Gene3D" id="3.90.660.20">
    <property type="entry name" value="Protoporphyrinogen oxidase, mitochondrial, domain 2"/>
    <property type="match status" value="1"/>
</dbReference>
<dbReference type="Gene3D" id="1.10.3110.10">
    <property type="entry name" value="protoporphyrinogen ix oxidase, domain 3"/>
    <property type="match status" value="1"/>
</dbReference>
<dbReference type="PANTHER" id="PTHR42923:SF3">
    <property type="entry name" value="PROTOPORPHYRINOGEN OXIDASE"/>
    <property type="match status" value="1"/>
</dbReference>
<dbReference type="Gene3D" id="3.50.50.60">
    <property type="entry name" value="FAD/NAD(P)-binding domain"/>
    <property type="match status" value="1"/>
</dbReference>
<gene>
    <name evidence="3" type="primary">hemY</name>
    <name evidence="3" type="ORF">GCM10011588_06470</name>
</gene>
<evidence type="ECO:0000259" key="2">
    <source>
        <dbReference type="Pfam" id="PF01593"/>
    </source>
</evidence>
<dbReference type="AlphaFoldDB" id="A0A917VM42"/>
<proteinExistence type="predicted"/>
<feature type="region of interest" description="Disordered" evidence="1">
    <location>
        <begin position="450"/>
        <end position="471"/>
    </location>
</feature>
<dbReference type="InterPro" id="IPR050464">
    <property type="entry name" value="Zeta_carotene_desat/Oxidored"/>
</dbReference>
<dbReference type="GO" id="GO:0016491">
    <property type="term" value="F:oxidoreductase activity"/>
    <property type="evidence" value="ECO:0007669"/>
    <property type="project" value="InterPro"/>
</dbReference>
<keyword evidence="4" id="KW-1185">Reference proteome</keyword>